<reference evidence="7" key="1">
    <citation type="submission" date="2022-10" db="EMBL/GenBank/DDBJ databases">
        <title>The WGS of Solirubrobacter phytolaccae KCTC 29190.</title>
        <authorList>
            <person name="Jiang Z."/>
        </authorList>
    </citation>
    <scope>NUCLEOTIDE SEQUENCE</scope>
    <source>
        <strain evidence="7">KCTC 29190</strain>
    </source>
</reference>
<keyword evidence="8" id="KW-1185">Reference proteome</keyword>
<evidence type="ECO:0000313" key="8">
    <source>
        <dbReference type="Proteomes" id="UP001147653"/>
    </source>
</evidence>
<dbReference type="InterPro" id="IPR015422">
    <property type="entry name" value="PyrdxlP-dep_Trfase_small"/>
</dbReference>
<dbReference type="InterPro" id="IPR000524">
    <property type="entry name" value="Tscrpt_reg_HTH_GntR"/>
</dbReference>
<dbReference type="CDD" id="cd07377">
    <property type="entry name" value="WHTH_GntR"/>
    <property type="match status" value="1"/>
</dbReference>
<evidence type="ECO:0000259" key="6">
    <source>
        <dbReference type="PROSITE" id="PS50949"/>
    </source>
</evidence>
<dbReference type="EMBL" id="JAPDDP010000023">
    <property type="protein sequence ID" value="MDA0181582.1"/>
    <property type="molecule type" value="Genomic_DNA"/>
</dbReference>
<dbReference type="InterPro" id="IPR036388">
    <property type="entry name" value="WH-like_DNA-bd_sf"/>
</dbReference>
<name>A0A9X3NB83_9ACTN</name>
<comment type="caution">
    <text evidence="7">The sequence shown here is derived from an EMBL/GenBank/DDBJ whole genome shotgun (WGS) entry which is preliminary data.</text>
</comment>
<dbReference type="Proteomes" id="UP001147653">
    <property type="component" value="Unassembled WGS sequence"/>
</dbReference>
<keyword evidence="3" id="KW-0805">Transcription regulation</keyword>
<dbReference type="InterPro" id="IPR004839">
    <property type="entry name" value="Aminotransferase_I/II_large"/>
</dbReference>
<dbReference type="InterPro" id="IPR015421">
    <property type="entry name" value="PyrdxlP-dep_Trfase_major"/>
</dbReference>
<dbReference type="GO" id="GO:0003677">
    <property type="term" value="F:DNA binding"/>
    <property type="evidence" value="ECO:0007669"/>
    <property type="project" value="UniProtKB-KW"/>
</dbReference>
<dbReference type="PROSITE" id="PS50949">
    <property type="entry name" value="HTH_GNTR"/>
    <property type="match status" value="1"/>
</dbReference>
<dbReference type="Pfam" id="PF00155">
    <property type="entry name" value="Aminotran_1_2"/>
    <property type="match status" value="1"/>
</dbReference>
<dbReference type="SUPFAM" id="SSF53383">
    <property type="entry name" value="PLP-dependent transferases"/>
    <property type="match status" value="1"/>
</dbReference>
<dbReference type="InterPro" id="IPR036390">
    <property type="entry name" value="WH_DNA-bd_sf"/>
</dbReference>
<sequence length="470" mass="48750">MLEDNAATAVIATLEAEVASRAPGERLPSVRELMARHRAGPATVQRAIADLVARGLVEARPGRGTFVAARSEPVAPDPSWQSVPLGARSIDADALVRLLRPPPDDALVLSSGYLPADLQPTALLGAALARAARRPGAWDRVPLEGISGLRAYFAAEAGATPGDVLITPGGQAALAACFRGLAAPGASVIVESPTYLGALVTARAQGLHPIPVPADAHGIRPDLLADALASSGARVVYLQPVFANPHGATLAPERRVEVLEAVRAAGAFIIEDDAFRDFALGPAAGETTRGAARTRGAAAVVPPPLFADDPDGHVVRIRSLTKASAPGLRIAAVIARGPAAARLRAARIVEDLFVTGPLQEAALEVVGAPAWRAHLRKLRKVLTERRDALAAALPAGVHVPDGGMNLWLPLPPGTDDVDLAQRLGASGVVVSPGRPFFAAEPPGPFLRLTFAAEPPERLAQGMRRVFAELD</sequence>
<dbReference type="RefSeq" id="WP_270025918.1">
    <property type="nucleotide sequence ID" value="NZ_JAPDDP010000023.1"/>
</dbReference>
<evidence type="ECO:0000256" key="2">
    <source>
        <dbReference type="ARBA" id="ARBA00022898"/>
    </source>
</evidence>
<evidence type="ECO:0000256" key="4">
    <source>
        <dbReference type="ARBA" id="ARBA00023125"/>
    </source>
</evidence>
<keyword evidence="7" id="KW-0808">Transferase</keyword>
<accession>A0A9X3NB83</accession>
<dbReference type="Gene3D" id="3.90.1150.10">
    <property type="entry name" value="Aspartate Aminotransferase, domain 1"/>
    <property type="match status" value="1"/>
</dbReference>
<gene>
    <name evidence="7" type="ORF">OJ997_14855</name>
</gene>
<keyword evidence="7" id="KW-0032">Aminotransferase</keyword>
<dbReference type="GO" id="GO:0003700">
    <property type="term" value="F:DNA-binding transcription factor activity"/>
    <property type="evidence" value="ECO:0007669"/>
    <property type="project" value="InterPro"/>
</dbReference>
<protein>
    <submittedName>
        <fullName evidence="7">PLP-dependent aminotransferase family protein</fullName>
    </submittedName>
</protein>
<dbReference type="Pfam" id="PF00392">
    <property type="entry name" value="GntR"/>
    <property type="match status" value="1"/>
</dbReference>
<evidence type="ECO:0000256" key="5">
    <source>
        <dbReference type="ARBA" id="ARBA00023163"/>
    </source>
</evidence>
<dbReference type="SUPFAM" id="SSF46785">
    <property type="entry name" value="Winged helix' DNA-binding domain"/>
    <property type="match status" value="1"/>
</dbReference>
<dbReference type="Gene3D" id="3.40.640.10">
    <property type="entry name" value="Type I PLP-dependent aspartate aminotransferase-like (Major domain)"/>
    <property type="match status" value="1"/>
</dbReference>
<dbReference type="InterPro" id="IPR051446">
    <property type="entry name" value="HTH_trans_reg/aminotransferase"/>
</dbReference>
<dbReference type="GO" id="GO:0030170">
    <property type="term" value="F:pyridoxal phosphate binding"/>
    <property type="evidence" value="ECO:0007669"/>
    <property type="project" value="InterPro"/>
</dbReference>
<keyword evidence="5" id="KW-0804">Transcription</keyword>
<dbReference type="AlphaFoldDB" id="A0A9X3NB83"/>
<keyword evidence="2" id="KW-0663">Pyridoxal phosphate</keyword>
<dbReference type="CDD" id="cd00609">
    <property type="entry name" value="AAT_like"/>
    <property type="match status" value="1"/>
</dbReference>
<dbReference type="SMART" id="SM00345">
    <property type="entry name" value="HTH_GNTR"/>
    <property type="match status" value="1"/>
</dbReference>
<organism evidence="7 8">
    <name type="scientific">Solirubrobacter phytolaccae</name>
    <dbReference type="NCBI Taxonomy" id="1404360"/>
    <lineage>
        <taxon>Bacteria</taxon>
        <taxon>Bacillati</taxon>
        <taxon>Actinomycetota</taxon>
        <taxon>Thermoleophilia</taxon>
        <taxon>Solirubrobacterales</taxon>
        <taxon>Solirubrobacteraceae</taxon>
        <taxon>Solirubrobacter</taxon>
    </lineage>
</organism>
<dbReference type="PANTHER" id="PTHR46577">
    <property type="entry name" value="HTH-TYPE TRANSCRIPTIONAL REGULATORY PROTEIN GABR"/>
    <property type="match status" value="1"/>
</dbReference>
<dbReference type="PANTHER" id="PTHR46577:SF1">
    <property type="entry name" value="HTH-TYPE TRANSCRIPTIONAL REGULATORY PROTEIN GABR"/>
    <property type="match status" value="1"/>
</dbReference>
<keyword evidence="4" id="KW-0238">DNA-binding</keyword>
<evidence type="ECO:0000256" key="1">
    <source>
        <dbReference type="ARBA" id="ARBA00005384"/>
    </source>
</evidence>
<dbReference type="InterPro" id="IPR015424">
    <property type="entry name" value="PyrdxlP-dep_Trfase"/>
</dbReference>
<dbReference type="Gene3D" id="1.10.10.10">
    <property type="entry name" value="Winged helix-like DNA-binding domain superfamily/Winged helix DNA-binding domain"/>
    <property type="match status" value="1"/>
</dbReference>
<evidence type="ECO:0000313" key="7">
    <source>
        <dbReference type="EMBL" id="MDA0181582.1"/>
    </source>
</evidence>
<feature type="domain" description="HTH gntR-type" evidence="6">
    <location>
        <begin position="4"/>
        <end position="70"/>
    </location>
</feature>
<evidence type="ECO:0000256" key="3">
    <source>
        <dbReference type="ARBA" id="ARBA00023015"/>
    </source>
</evidence>
<proteinExistence type="inferred from homology"/>
<dbReference type="GO" id="GO:0008483">
    <property type="term" value="F:transaminase activity"/>
    <property type="evidence" value="ECO:0007669"/>
    <property type="project" value="UniProtKB-KW"/>
</dbReference>
<comment type="similarity">
    <text evidence="1">In the C-terminal section; belongs to the class-I pyridoxal-phosphate-dependent aminotransferase family.</text>
</comment>